<dbReference type="PANTHER" id="PTHR36151">
    <property type="entry name" value="BLR2777 PROTEIN"/>
    <property type="match status" value="1"/>
</dbReference>
<gene>
    <name evidence="2" type="ORF">NDR86_20540</name>
</gene>
<evidence type="ECO:0000313" key="2">
    <source>
        <dbReference type="EMBL" id="MCM6775871.1"/>
    </source>
</evidence>
<feature type="domain" description="ER-bound oxygenase mpaB/mpaB'/Rubber oxygenase catalytic" evidence="1">
    <location>
        <begin position="23"/>
        <end position="252"/>
    </location>
</feature>
<dbReference type="RefSeq" id="WP_251914107.1">
    <property type="nucleotide sequence ID" value="NZ_JAMRXG010000008.1"/>
</dbReference>
<evidence type="ECO:0000259" key="1">
    <source>
        <dbReference type="Pfam" id="PF09995"/>
    </source>
</evidence>
<dbReference type="PANTHER" id="PTHR36151:SF3">
    <property type="entry name" value="ER-BOUND OXYGENASE MPAB_MPAB'_RUBBER OXYGENASE CATALYTIC DOMAIN-CONTAINING PROTEIN"/>
    <property type="match status" value="1"/>
</dbReference>
<evidence type="ECO:0000313" key="3">
    <source>
        <dbReference type="Proteomes" id="UP001139157"/>
    </source>
</evidence>
<accession>A0A9X2J0E5</accession>
<protein>
    <submittedName>
        <fullName evidence="2">Oxygenase MpaB family protein</fullName>
    </submittedName>
</protein>
<name>A0A9X2J0E5_9NOCA</name>
<proteinExistence type="predicted"/>
<dbReference type="EMBL" id="JAMRXG010000008">
    <property type="protein sequence ID" value="MCM6775871.1"/>
    <property type="molecule type" value="Genomic_DNA"/>
</dbReference>
<dbReference type="GO" id="GO:0016491">
    <property type="term" value="F:oxidoreductase activity"/>
    <property type="evidence" value="ECO:0007669"/>
    <property type="project" value="InterPro"/>
</dbReference>
<organism evidence="2 3">
    <name type="scientific">Nocardia pulmonis</name>
    <dbReference type="NCBI Taxonomy" id="2951408"/>
    <lineage>
        <taxon>Bacteria</taxon>
        <taxon>Bacillati</taxon>
        <taxon>Actinomycetota</taxon>
        <taxon>Actinomycetes</taxon>
        <taxon>Mycobacteriales</taxon>
        <taxon>Nocardiaceae</taxon>
        <taxon>Nocardia</taxon>
    </lineage>
</organism>
<dbReference type="AlphaFoldDB" id="A0A9X2J0E5"/>
<comment type="caution">
    <text evidence="2">The sequence shown here is derived from an EMBL/GenBank/DDBJ whole genome shotgun (WGS) entry which is preliminary data.</text>
</comment>
<dbReference type="Pfam" id="PF09995">
    <property type="entry name" value="MPAB_Lcp_cat"/>
    <property type="match status" value="1"/>
</dbReference>
<sequence length="285" mass="32302">MTGPLRATTHENSEARGDFDITRHVDGSAAFFGAAANVIMQLSSPPVGYGVIESTVDSGKIMLHPIERTRTTLTYLAVAMLGSEDERAAYRAAINWSHRQVRSTPSSPVKYNAFDPRLQLWVAACLYWGARDLYERMHGPMTAADADAFYHHCARLGTTLQMPAELWPPDRAAFDQYWTANLAHTSIDPPVRAYFQDLIDLKMFPRPIQLAFGGFHRWLVAGLLPPRLREQMGMTWSERDDRRLARLLRTVGAVEERMPRQIRLFPINACLIDLRVRRALGLRLI</sequence>
<keyword evidence="3" id="KW-1185">Reference proteome</keyword>
<dbReference type="Proteomes" id="UP001139157">
    <property type="component" value="Unassembled WGS sequence"/>
</dbReference>
<dbReference type="InterPro" id="IPR018713">
    <property type="entry name" value="MPAB/Lcp_cat_dom"/>
</dbReference>
<reference evidence="2" key="1">
    <citation type="submission" date="2022-06" db="EMBL/GenBank/DDBJ databases">
        <title>Novel species in genus nocardia.</title>
        <authorList>
            <person name="Li F."/>
        </authorList>
    </citation>
    <scope>NUCLEOTIDE SEQUENCE</scope>
    <source>
        <strain evidence="2">CDC141</strain>
    </source>
</reference>